<comment type="caution">
    <text evidence="2">The sequence shown here is derived from an EMBL/GenBank/DDBJ whole genome shotgun (WGS) entry which is preliminary data.</text>
</comment>
<dbReference type="PANTHER" id="PTHR46328">
    <property type="entry name" value="FAR-RED IMPAIRED RESPONSIVE (FAR1) FAMILY PROTEIN-RELATED"/>
    <property type="match status" value="1"/>
</dbReference>
<evidence type="ECO:0000313" key="3">
    <source>
        <dbReference type="Proteomes" id="UP000289738"/>
    </source>
</evidence>
<gene>
    <name evidence="2" type="ORF">Ahy_B06g084304</name>
</gene>
<keyword evidence="3" id="KW-1185">Reference proteome</keyword>
<feature type="signal peptide" evidence="1">
    <location>
        <begin position="1"/>
        <end position="23"/>
    </location>
</feature>
<keyword evidence="1" id="KW-0732">Signal</keyword>
<accession>A0A444YRJ6</accession>
<evidence type="ECO:0000256" key="1">
    <source>
        <dbReference type="SAM" id="SignalP"/>
    </source>
</evidence>
<dbReference type="PANTHER" id="PTHR46328:SF27">
    <property type="entry name" value="OS12G0287500 PROTEIN"/>
    <property type="match status" value="1"/>
</dbReference>
<dbReference type="Proteomes" id="UP000289738">
    <property type="component" value="Chromosome B06"/>
</dbReference>
<name>A0A444YRJ6_ARAHY</name>
<dbReference type="EMBL" id="SDMP01000016">
    <property type="protein sequence ID" value="RYR04545.1"/>
    <property type="molecule type" value="Genomic_DNA"/>
</dbReference>
<feature type="chain" id="PRO_5019486249" description="FAR1 domain-containing protein" evidence="1">
    <location>
        <begin position="24"/>
        <end position="168"/>
    </location>
</feature>
<evidence type="ECO:0008006" key="4">
    <source>
        <dbReference type="Google" id="ProtNLM"/>
    </source>
</evidence>
<dbReference type="AlphaFoldDB" id="A0A444YRJ6"/>
<reference evidence="2 3" key="1">
    <citation type="submission" date="2019-01" db="EMBL/GenBank/DDBJ databases">
        <title>Sequencing of cultivated peanut Arachis hypogaea provides insights into genome evolution and oil improvement.</title>
        <authorList>
            <person name="Chen X."/>
        </authorList>
    </citation>
    <scope>NUCLEOTIDE SEQUENCE [LARGE SCALE GENOMIC DNA]</scope>
    <source>
        <strain evidence="3">cv. Fuhuasheng</strain>
        <tissue evidence="2">Leaves</tissue>
    </source>
</reference>
<proteinExistence type="predicted"/>
<sequence>MRLSLRLCLYCIFHMLFPSYVPRTTNIVADKFAKTGTLSRCSFSMINRENLHIQVLSLYKSYKSLISFIPKTRFSWHIMDNLTSDSQLNQSKVDFETESNEVPETFCAVDDQFVPKVGMTFKTLDDTAKFYKDYSKIAGFSTRVRCTNKKENEIKNQLITCTREGKWK</sequence>
<protein>
    <recommendedName>
        <fullName evidence="4">FAR1 domain-containing protein</fullName>
    </recommendedName>
</protein>
<evidence type="ECO:0000313" key="2">
    <source>
        <dbReference type="EMBL" id="RYR04545.1"/>
    </source>
</evidence>
<organism evidence="2 3">
    <name type="scientific">Arachis hypogaea</name>
    <name type="common">Peanut</name>
    <dbReference type="NCBI Taxonomy" id="3818"/>
    <lineage>
        <taxon>Eukaryota</taxon>
        <taxon>Viridiplantae</taxon>
        <taxon>Streptophyta</taxon>
        <taxon>Embryophyta</taxon>
        <taxon>Tracheophyta</taxon>
        <taxon>Spermatophyta</taxon>
        <taxon>Magnoliopsida</taxon>
        <taxon>eudicotyledons</taxon>
        <taxon>Gunneridae</taxon>
        <taxon>Pentapetalae</taxon>
        <taxon>rosids</taxon>
        <taxon>fabids</taxon>
        <taxon>Fabales</taxon>
        <taxon>Fabaceae</taxon>
        <taxon>Papilionoideae</taxon>
        <taxon>50 kb inversion clade</taxon>
        <taxon>dalbergioids sensu lato</taxon>
        <taxon>Dalbergieae</taxon>
        <taxon>Pterocarpus clade</taxon>
        <taxon>Arachis</taxon>
    </lineage>
</organism>